<sequence>MLLFFIVIALFKILNIIIGNDISFIYSYERQKRNVYRPSLFNWNFRDSINKWRNNDKMLNIRRKMTPANWRKNNSSTVKKEPSIPQITKVSSNLNLNKKRNNIIYYVDSKLRVETIQTALSRIEKETCLKFIRTKDFKKTEIKYLPGRFFETIFEKNLDNPFKIYVPSNSQHIGKIIRETMHALGVEYEHTRSDRNNFISVIKRNIIASYRKYFEIFKEKFKKKYSTPYDVRSIMHYASYEFASGKQKVLNCKDKLLKESMGKSNYLTFNDAKQLNEKYCSYPSIQYQSCYFHGYQNPKFPNKCKCLPFLTGNRCETFLPNSNRCTKHNVRVMGSRVEVYNFIMGPNCSFIIRGSSSKKIAVDIKFTDMKFKYTSLCSEANSIEVKYKNDLSISGALVCPNDKSFRVVAQNNTIVIVGSNFKQETELSVVAIEV</sequence>
<dbReference type="InterPro" id="IPR006026">
    <property type="entry name" value="Peptidase_Metallo"/>
</dbReference>
<dbReference type="GO" id="GO:0004222">
    <property type="term" value="F:metalloendopeptidase activity"/>
    <property type="evidence" value="ECO:0007669"/>
    <property type="project" value="UniProtKB-UniRule"/>
</dbReference>
<keyword evidence="3" id="KW-0378">Hydrolase</keyword>
<comment type="caution">
    <text evidence="2">Lacks conserved residue(s) required for the propagation of feature annotation.</text>
</comment>
<dbReference type="GeneID" id="36380971"/>
<dbReference type="InterPro" id="IPR001506">
    <property type="entry name" value="Peptidase_M12A"/>
</dbReference>
<dbReference type="Pfam" id="PF01400">
    <property type="entry name" value="Astacin"/>
    <property type="match status" value="1"/>
</dbReference>
<evidence type="ECO:0000313" key="7">
    <source>
        <dbReference type="WBParaSite" id="SRAE_2000325700.1"/>
    </source>
</evidence>
<keyword evidence="6" id="KW-1185">Reference proteome</keyword>
<protein>
    <recommendedName>
        <fullName evidence="3">Metalloendopeptidase</fullName>
        <ecNumber evidence="3">3.4.24.-</ecNumber>
    </recommendedName>
</protein>
<dbReference type="AlphaFoldDB" id="A0A090LFN4"/>
<dbReference type="Gene3D" id="3.40.390.10">
    <property type="entry name" value="Collagenase (Catalytic Domain)"/>
    <property type="match status" value="1"/>
</dbReference>
<dbReference type="WormBase" id="SRAE_2000325700">
    <property type="protein sequence ID" value="SRP09784"/>
    <property type="gene ID" value="WBGene00263478"/>
</dbReference>
<evidence type="ECO:0000313" key="5">
    <source>
        <dbReference type="EMBL" id="CEF68601.1"/>
    </source>
</evidence>
<dbReference type="GO" id="GO:0008270">
    <property type="term" value="F:zinc ion binding"/>
    <property type="evidence" value="ECO:0007669"/>
    <property type="project" value="InterPro"/>
</dbReference>
<dbReference type="WBParaSite" id="SRAE_2000325700.1">
    <property type="protein sequence ID" value="SRAE_2000325700.1"/>
    <property type="gene ID" value="WBGene00263478"/>
</dbReference>
<dbReference type="PANTHER" id="PTHR10127">
    <property type="entry name" value="DISCOIDIN, CUB, EGF, LAMININ , AND ZINC METALLOPROTEASE DOMAIN CONTAINING"/>
    <property type="match status" value="1"/>
</dbReference>
<reference evidence="7" key="2">
    <citation type="submission" date="2020-12" db="UniProtKB">
        <authorList>
            <consortium name="WormBaseParasite"/>
        </authorList>
    </citation>
    <scope>IDENTIFICATION</scope>
</reference>
<dbReference type="PROSITE" id="PS51864">
    <property type="entry name" value="ASTACIN"/>
    <property type="match status" value="1"/>
</dbReference>
<dbReference type="SUPFAM" id="SSF55486">
    <property type="entry name" value="Metalloproteases ('zincins'), catalytic domain"/>
    <property type="match status" value="1"/>
</dbReference>
<accession>A0A090LFN4</accession>
<dbReference type="Proteomes" id="UP000035682">
    <property type="component" value="Unplaced"/>
</dbReference>
<comment type="cofactor">
    <cofactor evidence="3">
        <name>Zn(2+)</name>
        <dbReference type="ChEBI" id="CHEBI:29105"/>
    </cofactor>
    <text evidence="3">Binds 1 zinc ion per subunit.</text>
</comment>
<evidence type="ECO:0000256" key="1">
    <source>
        <dbReference type="ARBA" id="ARBA00023157"/>
    </source>
</evidence>
<keyword evidence="3" id="KW-0482">Metalloprotease</keyword>
<evidence type="ECO:0000313" key="6">
    <source>
        <dbReference type="Proteomes" id="UP000035682"/>
    </source>
</evidence>
<organism evidence="5">
    <name type="scientific">Strongyloides ratti</name>
    <name type="common">Parasitic roundworm</name>
    <dbReference type="NCBI Taxonomy" id="34506"/>
    <lineage>
        <taxon>Eukaryota</taxon>
        <taxon>Metazoa</taxon>
        <taxon>Ecdysozoa</taxon>
        <taxon>Nematoda</taxon>
        <taxon>Chromadorea</taxon>
        <taxon>Rhabditida</taxon>
        <taxon>Tylenchina</taxon>
        <taxon>Panagrolaimomorpha</taxon>
        <taxon>Strongyloidoidea</taxon>
        <taxon>Strongyloididae</taxon>
        <taxon>Strongyloides</taxon>
    </lineage>
</organism>
<evidence type="ECO:0000313" key="8">
    <source>
        <dbReference type="WormBase" id="SRAE_2000325700"/>
    </source>
</evidence>
<dbReference type="EMBL" id="LN609529">
    <property type="protein sequence ID" value="CEF68601.1"/>
    <property type="molecule type" value="Genomic_DNA"/>
</dbReference>
<reference evidence="5 6" key="1">
    <citation type="submission" date="2014-09" db="EMBL/GenBank/DDBJ databases">
        <authorList>
            <person name="Martin A.A."/>
        </authorList>
    </citation>
    <scope>NUCLEOTIDE SEQUENCE</scope>
    <source>
        <strain evidence="6">ED321</strain>
        <strain evidence="5">ED321 Heterogonic</strain>
    </source>
</reference>
<proteinExistence type="predicted"/>
<dbReference type="RefSeq" id="XP_024507801.1">
    <property type="nucleotide sequence ID" value="XM_024654428.1"/>
</dbReference>
<keyword evidence="3" id="KW-0479">Metal-binding</keyword>
<dbReference type="PRINTS" id="PR00480">
    <property type="entry name" value="ASTACIN"/>
</dbReference>
<dbReference type="EC" id="3.4.24.-" evidence="3"/>
<dbReference type="PANTHER" id="PTHR10127:SF831">
    <property type="entry name" value="ZINC METALLOPROTEINASE NAS-37"/>
    <property type="match status" value="1"/>
</dbReference>
<dbReference type="CTD" id="36380971"/>
<keyword evidence="3" id="KW-0645">Protease</keyword>
<dbReference type="OrthoDB" id="5819035at2759"/>
<dbReference type="SMART" id="SM00235">
    <property type="entry name" value="ZnMc"/>
    <property type="match status" value="1"/>
</dbReference>
<name>A0A090LFN4_STRRB</name>
<evidence type="ECO:0000256" key="3">
    <source>
        <dbReference type="RuleBase" id="RU361183"/>
    </source>
</evidence>
<evidence type="ECO:0000259" key="4">
    <source>
        <dbReference type="PROSITE" id="PS51864"/>
    </source>
</evidence>
<keyword evidence="3" id="KW-0862">Zinc</keyword>
<keyword evidence="1" id="KW-1015">Disulfide bond</keyword>
<evidence type="ECO:0000256" key="2">
    <source>
        <dbReference type="PROSITE-ProRule" id="PRU01211"/>
    </source>
</evidence>
<feature type="active site" evidence="2">
    <location>
        <position position="179"/>
    </location>
</feature>
<feature type="domain" description="Peptidase M12A" evidence="4">
    <location>
        <begin position="88"/>
        <end position="281"/>
    </location>
</feature>
<dbReference type="GO" id="GO:0006508">
    <property type="term" value="P:proteolysis"/>
    <property type="evidence" value="ECO:0007669"/>
    <property type="project" value="UniProtKB-KW"/>
</dbReference>
<dbReference type="InterPro" id="IPR024079">
    <property type="entry name" value="MetalloPept_cat_dom_sf"/>
</dbReference>
<gene>
    <name evidence="5 7 8" type="ORF">SRAE_2000325700</name>
</gene>